<reference evidence="2" key="2">
    <citation type="submission" date="2021-01" db="EMBL/GenBank/DDBJ databases">
        <authorList>
            <person name="Schikora-Tamarit M.A."/>
        </authorList>
    </citation>
    <scope>NUCLEOTIDE SEQUENCE</scope>
    <source>
        <strain evidence="2">CBS2887</strain>
    </source>
</reference>
<keyword evidence="3" id="KW-1185">Reference proteome</keyword>
<dbReference type="Pfam" id="PF17315">
    <property type="entry name" value="FMP23"/>
    <property type="match status" value="1"/>
</dbReference>
<dbReference type="AlphaFoldDB" id="A0A9P8PZG9"/>
<dbReference type="Proteomes" id="UP000774326">
    <property type="component" value="Unassembled WGS sequence"/>
</dbReference>
<sequence length="234" mass="27078">MLRRYLFQSVKGKASTSPGPSDQLYKSLNLIKNIRFFATIPQAQVIVVKSKSDSHSIDDSTYNSNISNNIDVPPFSSHQAQPNQPITPQTEYKQLPDDSQYIDKYYPQLLEFFKELKINTRIPYECYSDFENDPEALIHYLERYIDEKKTSKVSLRMNQGSVKEIKSVNSSSDVKKLSSFLENVKITLRLNGGHTHVFDSLIQSQKFFKEFETKLKKRRVSLKMSSTNKKESED</sequence>
<evidence type="ECO:0000313" key="3">
    <source>
        <dbReference type="Proteomes" id="UP000774326"/>
    </source>
</evidence>
<organism evidence="2 3">
    <name type="scientific">Wickerhamomyces pijperi</name>
    <name type="common">Yeast</name>
    <name type="synonym">Pichia pijperi</name>
    <dbReference type="NCBI Taxonomy" id="599730"/>
    <lineage>
        <taxon>Eukaryota</taxon>
        <taxon>Fungi</taxon>
        <taxon>Dikarya</taxon>
        <taxon>Ascomycota</taxon>
        <taxon>Saccharomycotina</taxon>
        <taxon>Saccharomycetes</taxon>
        <taxon>Phaffomycetales</taxon>
        <taxon>Wickerhamomycetaceae</taxon>
        <taxon>Wickerhamomyces</taxon>
    </lineage>
</organism>
<dbReference type="EMBL" id="JAEUBG010004464">
    <property type="protein sequence ID" value="KAH3681358.1"/>
    <property type="molecule type" value="Genomic_DNA"/>
</dbReference>
<comment type="caution">
    <text evidence="2">The sequence shown here is derived from an EMBL/GenBank/DDBJ whole genome shotgun (WGS) entry which is preliminary data.</text>
</comment>
<feature type="region of interest" description="Disordered" evidence="1">
    <location>
        <begin position="68"/>
        <end position="90"/>
    </location>
</feature>
<dbReference type="OrthoDB" id="4029988at2759"/>
<evidence type="ECO:0000313" key="2">
    <source>
        <dbReference type="EMBL" id="KAH3681358.1"/>
    </source>
</evidence>
<reference evidence="2" key="1">
    <citation type="journal article" date="2021" name="Open Biol.">
        <title>Shared evolutionary footprints suggest mitochondrial oxidative damage underlies multiple complex I losses in fungi.</title>
        <authorList>
            <person name="Schikora-Tamarit M.A."/>
            <person name="Marcet-Houben M."/>
            <person name="Nosek J."/>
            <person name="Gabaldon T."/>
        </authorList>
    </citation>
    <scope>NUCLEOTIDE SEQUENCE</scope>
    <source>
        <strain evidence="2">CBS2887</strain>
    </source>
</reference>
<evidence type="ECO:0000256" key="1">
    <source>
        <dbReference type="SAM" id="MobiDB-lite"/>
    </source>
</evidence>
<proteinExistence type="predicted"/>
<name>A0A9P8PZG9_WICPI</name>
<protein>
    <submittedName>
        <fullName evidence="2">Uncharacterized protein</fullName>
    </submittedName>
</protein>
<accession>A0A9P8PZG9</accession>
<dbReference type="InterPro" id="IPR035283">
    <property type="entry name" value="Fmp23"/>
</dbReference>
<gene>
    <name evidence="2" type="ORF">WICPIJ_007711</name>
</gene>